<evidence type="ECO:0000313" key="3">
    <source>
        <dbReference type="Proteomes" id="UP000266861"/>
    </source>
</evidence>
<feature type="transmembrane region" description="Helical" evidence="1">
    <location>
        <begin position="12"/>
        <end position="35"/>
    </location>
</feature>
<dbReference type="EMBL" id="PQFF01000130">
    <property type="protein sequence ID" value="RHZ80181.1"/>
    <property type="molecule type" value="Genomic_DNA"/>
</dbReference>
<feature type="transmembrane region" description="Helical" evidence="1">
    <location>
        <begin position="101"/>
        <end position="122"/>
    </location>
</feature>
<proteinExistence type="predicted"/>
<keyword evidence="1" id="KW-1133">Transmembrane helix</keyword>
<dbReference type="OrthoDB" id="2445885at2759"/>
<keyword evidence="1" id="KW-0472">Membrane</keyword>
<dbReference type="AlphaFoldDB" id="A0A397IW36"/>
<feature type="transmembrane region" description="Helical" evidence="1">
    <location>
        <begin position="134"/>
        <end position="158"/>
    </location>
</feature>
<comment type="caution">
    <text evidence="2">The sequence shown here is derived from an EMBL/GenBank/DDBJ whole genome shotgun (WGS) entry which is preliminary data.</text>
</comment>
<evidence type="ECO:0000256" key="1">
    <source>
        <dbReference type="SAM" id="Phobius"/>
    </source>
</evidence>
<evidence type="ECO:0000313" key="2">
    <source>
        <dbReference type="EMBL" id="RHZ80181.1"/>
    </source>
</evidence>
<dbReference type="Proteomes" id="UP000266861">
    <property type="component" value="Unassembled WGS sequence"/>
</dbReference>
<sequence length="238" mass="27130">MEDNLKYKICIILKAVQFFFVLSVAVLEIVQVIFFKRFFPKWLNYLDDLSDYYSSDYPIGGYGNSDYPSYSGTSTYYTLSSPSSNPINVYFTKASIGKGPAAIWIFIVMIITFLSLIGYTLLFEKIWNLRKHILFIGFDAAFVLLWLSEVFTNLIWIYKGLNSAYVKIPNLDLGYSSVYFSDLNTVDVAYTASNLLGWLVLVSFIISFGFSFKIHNDAISEAQTNQVNNNNTNNMTSI</sequence>
<keyword evidence="1" id="KW-0812">Transmembrane</keyword>
<organism evidence="2 3">
    <name type="scientific">Diversispora epigaea</name>
    <dbReference type="NCBI Taxonomy" id="1348612"/>
    <lineage>
        <taxon>Eukaryota</taxon>
        <taxon>Fungi</taxon>
        <taxon>Fungi incertae sedis</taxon>
        <taxon>Mucoromycota</taxon>
        <taxon>Glomeromycotina</taxon>
        <taxon>Glomeromycetes</taxon>
        <taxon>Diversisporales</taxon>
        <taxon>Diversisporaceae</taxon>
        <taxon>Diversispora</taxon>
    </lineage>
</organism>
<evidence type="ECO:0008006" key="4">
    <source>
        <dbReference type="Google" id="ProtNLM"/>
    </source>
</evidence>
<gene>
    <name evidence="2" type="ORF">Glove_139g27</name>
</gene>
<reference evidence="2 3" key="1">
    <citation type="submission" date="2018-08" db="EMBL/GenBank/DDBJ databases">
        <title>Genome and evolution of the arbuscular mycorrhizal fungus Diversispora epigaea (formerly Glomus versiforme) and its bacterial endosymbionts.</title>
        <authorList>
            <person name="Sun X."/>
            <person name="Fei Z."/>
            <person name="Harrison M."/>
        </authorList>
    </citation>
    <scope>NUCLEOTIDE SEQUENCE [LARGE SCALE GENOMIC DNA]</scope>
    <source>
        <strain evidence="2 3">IT104</strain>
    </source>
</reference>
<name>A0A397IW36_9GLOM</name>
<accession>A0A397IW36</accession>
<keyword evidence="3" id="KW-1185">Reference proteome</keyword>
<protein>
    <recommendedName>
        <fullName evidence="4">MARVEL domain-containing protein</fullName>
    </recommendedName>
</protein>
<feature type="transmembrane region" description="Helical" evidence="1">
    <location>
        <begin position="188"/>
        <end position="210"/>
    </location>
</feature>